<dbReference type="GeneID" id="98173849"/>
<dbReference type="HAMAP" id="MF_03014">
    <property type="entry name" value="KFase"/>
    <property type="match status" value="1"/>
</dbReference>
<gene>
    <name evidence="5" type="ORF">MFIFM68171_03104</name>
</gene>
<organism evidence="5 6">
    <name type="scientific">Madurella fahalii</name>
    <dbReference type="NCBI Taxonomy" id="1157608"/>
    <lineage>
        <taxon>Eukaryota</taxon>
        <taxon>Fungi</taxon>
        <taxon>Dikarya</taxon>
        <taxon>Ascomycota</taxon>
        <taxon>Pezizomycotina</taxon>
        <taxon>Sordariomycetes</taxon>
        <taxon>Sordariomycetidae</taxon>
        <taxon>Sordariales</taxon>
        <taxon>Sordariales incertae sedis</taxon>
        <taxon>Madurella</taxon>
    </lineage>
</organism>
<feature type="active site" description="Nucleophile" evidence="3">
    <location>
        <position position="191"/>
    </location>
</feature>
<dbReference type="EC" id="3.5.1.9" evidence="3"/>
<sequence>MPLKEATISAWASVPWAPVTDEATGDIIGWHKADLPYLAPGEGVPLQTFEIWIPAHETDPSEPPDASVLPRNPTGRWIIYVHGGAWRDAAIGSASFGPAAVELLRRVHRERERQRESHLRPAVGAGVSPPAVEGIASLNYRLSPHPAHPSPCPSRSARHPDHIRDVLAALATISERLDYDTLERSVLVGHSCGATLAFQAVMSAARWRGTTGGGDGGGGGSSSGSSGSVGVPEPPKPSIVVGFNGLYDLAGFIASPPAGYEGLREAYEEFTRGAFGTDERVWRAVCPATAEGWVDEWVSAGEGSSREVVLVQSRGDTLVPYEQLEAMRGYLEQDGRVRVREMEAEGDHDDIWRNGERMAEILWEVVKGLE</sequence>
<comment type="catalytic activity">
    <reaction evidence="3">
        <text>N-formyl-L-kynurenine + H2O = L-kynurenine + formate + H(+)</text>
        <dbReference type="Rhea" id="RHEA:13009"/>
        <dbReference type="ChEBI" id="CHEBI:15377"/>
        <dbReference type="ChEBI" id="CHEBI:15378"/>
        <dbReference type="ChEBI" id="CHEBI:15740"/>
        <dbReference type="ChEBI" id="CHEBI:57959"/>
        <dbReference type="ChEBI" id="CHEBI:58629"/>
        <dbReference type="EC" id="3.5.1.9"/>
    </reaction>
</comment>
<dbReference type="InterPro" id="IPR027519">
    <property type="entry name" value="KFase_ver/fungi-typ"/>
</dbReference>
<evidence type="ECO:0000256" key="4">
    <source>
        <dbReference type="SAM" id="MobiDB-lite"/>
    </source>
</evidence>
<protein>
    <recommendedName>
        <fullName evidence="3">Kynurenine formamidase</fullName>
        <shortName evidence="3">KFA</shortName>
        <shortName evidence="3">KFase</shortName>
        <ecNumber evidence="3">3.5.1.9</ecNumber>
    </recommendedName>
    <alternativeName>
        <fullName evidence="3">Arylformamidase</fullName>
    </alternativeName>
    <alternativeName>
        <fullName evidence="3">N-formylkynurenine formamidase</fullName>
        <shortName evidence="3">FKF</shortName>
    </alternativeName>
</protein>
<evidence type="ECO:0000256" key="1">
    <source>
        <dbReference type="ARBA" id="ARBA00022801"/>
    </source>
</evidence>
<dbReference type="Gene3D" id="3.40.50.1820">
    <property type="entry name" value="alpha/beta hydrolase"/>
    <property type="match status" value="1"/>
</dbReference>
<accession>A0ABQ0G598</accession>
<feature type="active site" evidence="3">
    <location>
        <position position="348"/>
    </location>
</feature>
<dbReference type="Proteomes" id="UP001628179">
    <property type="component" value="Unassembled WGS sequence"/>
</dbReference>
<dbReference type="InterPro" id="IPR050300">
    <property type="entry name" value="GDXG_lipolytic_enzyme"/>
</dbReference>
<keyword evidence="6" id="KW-1185">Reference proteome</keyword>
<comment type="caution">
    <text evidence="5">The sequence shown here is derived from an EMBL/GenBank/DDBJ whole genome shotgun (WGS) entry which is preliminary data.</text>
</comment>
<evidence type="ECO:0000313" key="5">
    <source>
        <dbReference type="EMBL" id="GAB1312894.1"/>
    </source>
</evidence>
<name>A0ABQ0G598_9PEZI</name>
<feature type="active site" evidence="3">
    <location>
        <position position="316"/>
    </location>
</feature>
<dbReference type="InterPro" id="IPR029058">
    <property type="entry name" value="AB_hydrolase_fold"/>
</dbReference>
<comment type="domain">
    <text evidence="3">The main chain amide nitrogen atoms of the second glycine and its adjacent residue in the HGGXW motif define the oxyanion hole, and stabilize the oxyanion that forms during the nucleophilic attack by the catalytic serine during substrate cleavage.</text>
</comment>
<dbReference type="SUPFAM" id="SSF53474">
    <property type="entry name" value="alpha/beta-Hydrolases"/>
    <property type="match status" value="1"/>
</dbReference>
<feature type="compositionally biased region" description="Gly residues" evidence="4">
    <location>
        <begin position="210"/>
        <end position="222"/>
    </location>
</feature>
<comment type="function">
    <text evidence="3">Catalyzes the hydrolysis of N-formyl-L-kynurenine to L-kynurenine, the second step in the kynurenine pathway of tryptophan degradation. Kynurenine may be further oxidized to nicotinic acid, NAD(H) and NADP(H). Required for elimination of toxic metabolites.</text>
</comment>
<feature type="region of interest" description="Disordered" evidence="4">
    <location>
        <begin position="209"/>
        <end position="233"/>
    </location>
</feature>
<feature type="short sequence motif" description="HGGXW" evidence="3">
    <location>
        <begin position="82"/>
        <end position="86"/>
    </location>
</feature>
<evidence type="ECO:0000256" key="2">
    <source>
        <dbReference type="ARBA" id="ARBA00023079"/>
    </source>
</evidence>
<dbReference type="RefSeq" id="XP_070914627.1">
    <property type="nucleotide sequence ID" value="XM_071058526.1"/>
</dbReference>
<comment type="pathway">
    <text evidence="3">Amino-acid degradation; L-tryptophan degradation via kynurenine pathway; L-kynurenine from L-tryptophan: step 2/2.</text>
</comment>
<dbReference type="PANTHER" id="PTHR48081">
    <property type="entry name" value="AB HYDROLASE SUPERFAMILY PROTEIN C4A8.06C"/>
    <property type="match status" value="1"/>
</dbReference>
<evidence type="ECO:0000313" key="6">
    <source>
        <dbReference type="Proteomes" id="UP001628179"/>
    </source>
</evidence>
<comment type="subunit">
    <text evidence="3">Homodimer.</text>
</comment>
<dbReference type="PANTHER" id="PTHR48081:SF33">
    <property type="entry name" value="KYNURENINE FORMAMIDASE"/>
    <property type="match status" value="1"/>
</dbReference>
<proteinExistence type="inferred from homology"/>
<keyword evidence="2 3" id="KW-0823">Tryptophan catabolism</keyword>
<evidence type="ECO:0000256" key="3">
    <source>
        <dbReference type="HAMAP-Rule" id="MF_03014"/>
    </source>
</evidence>
<reference evidence="5 6" key="1">
    <citation type="submission" date="2024-09" db="EMBL/GenBank/DDBJ databases">
        <title>Itraconazole resistance in Madurella fahalii resulting from another homologue of gene encoding cytochrome P450 14-alpha sterol demethylase (CYP51).</title>
        <authorList>
            <person name="Yoshioka I."/>
            <person name="Fahal A.H."/>
            <person name="Kaneko S."/>
            <person name="Yaguchi T."/>
        </authorList>
    </citation>
    <scope>NUCLEOTIDE SEQUENCE [LARGE SCALE GENOMIC DNA]</scope>
    <source>
        <strain evidence="5 6">IFM 68171</strain>
    </source>
</reference>
<keyword evidence="1 3" id="KW-0378">Hydrolase</keyword>
<comment type="similarity">
    <text evidence="3">Belongs to the kynurenine formamidase family.</text>
</comment>
<dbReference type="EMBL" id="BAAFSV010000002">
    <property type="protein sequence ID" value="GAB1312894.1"/>
    <property type="molecule type" value="Genomic_DNA"/>
</dbReference>